<evidence type="ECO:0000256" key="2">
    <source>
        <dbReference type="SAM" id="Phobius"/>
    </source>
</evidence>
<proteinExistence type="predicted"/>
<evidence type="ECO:0000256" key="1">
    <source>
        <dbReference type="SAM" id="MobiDB-lite"/>
    </source>
</evidence>
<evidence type="ECO:0000313" key="4">
    <source>
        <dbReference type="Proteomes" id="UP001302719"/>
    </source>
</evidence>
<feature type="compositionally biased region" description="Basic and acidic residues" evidence="1">
    <location>
        <begin position="303"/>
        <end position="315"/>
    </location>
</feature>
<dbReference type="RefSeq" id="WP_312640169.1">
    <property type="nucleotide sequence ID" value="NZ_CP116967.1"/>
</dbReference>
<name>A0AA96G8X4_9BACT</name>
<dbReference type="Pfam" id="PF05359">
    <property type="entry name" value="DUF748"/>
    <property type="match status" value="2"/>
</dbReference>
<dbReference type="KEGG" id="nall:PP769_11335"/>
<dbReference type="GO" id="GO:0005886">
    <property type="term" value="C:plasma membrane"/>
    <property type="evidence" value="ECO:0007669"/>
    <property type="project" value="TreeGrafter"/>
</dbReference>
<dbReference type="InterPro" id="IPR008023">
    <property type="entry name" value="DUF748"/>
</dbReference>
<dbReference type="GO" id="GO:0090313">
    <property type="term" value="P:regulation of protein targeting to membrane"/>
    <property type="evidence" value="ECO:0007669"/>
    <property type="project" value="TreeGrafter"/>
</dbReference>
<keyword evidence="4" id="KW-1185">Reference proteome</keyword>
<sequence length="533" mass="60181">MGSQKKRPWWIRAVFLTLGIMGFLLLLLGITSFFIDEPLRAYIETNLNKNLKGYRVELETVDFHPLGFSVDFENLTLRQEANPEPPLLIIPFWSASIQWTQLFMMEIVSDHLIKNAEVVFLLAQAEKEVKDKTDVEDKGWQEALYALYPVTINTFRIEDSAISYREKADDPPLELTNLQLKVENIQNIRSQDGEYPSGIHVEGSIHQSGFVSISGKANFLAQPFPGVSVDFDVNNVQLKPFIPLSSLLNMEIHSGTLNGRGHVEYAPWTNMVQIAMLEIENPHINYVEKHSQKKAQKASQDAKSQDGGDSKKSQDPFKVAIESASVKNGEFGYKNQTTDPPYRIFFNQVDLLMTGVGVPKITQKGELKLSGKFMGKGKTSVNGGFRPEVKHPDFDVKMKIEKTEMTTLNDVFKAYGGLDVKSGKFSMISELHTDDGRVQGYIKPFFDQPVIYDFSQDKTDNIFQQLYESVVGGVASLLENTPRDEVATKTDITGDMENIHIGTWQLIWNLFKNAFVDAMTPAFENLKKLEKTN</sequence>
<dbReference type="InterPro" id="IPR052894">
    <property type="entry name" value="AsmA-related"/>
</dbReference>
<dbReference type="AlphaFoldDB" id="A0AA96G8X4"/>
<protein>
    <submittedName>
        <fullName evidence="3">DUF748 domain-containing protein</fullName>
    </submittedName>
</protein>
<keyword evidence="2" id="KW-1133">Transmembrane helix</keyword>
<feature type="region of interest" description="Disordered" evidence="1">
    <location>
        <begin position="289"/>
        <end position="316"/>
    </location>
</feature>
<organism evidence="3 4">
    <name type="scientific">Candidatus Nitrospira allomarina</name>
    <dbReference type="NCBI Taxonomy" id="3020900"/>
    <lineage>
        <taxon>Bacteria</taxon>
        <taxon>Pseudomonadati</taxon>
        <taxon>Nitrospirota</taxon>
        <taxon>Nitrospiria</taxon>
        <taxon>Nitrospirales</taxon>
        <taxon>Nitrospiraceae</taxon>
        <taxon>Nitrospira</taxon>
    </lineage>
</organism>
<dbReference type="PANTHER" id="PTHR30441">
    <property type="entry name" value="DUF748 DOMAIN-CONTAINING PROTEIN"/>
    <property type="match status" value="1"/>
</dbReference>
<accession>A0AA96G8X4</accession>
<keyword evidence="2" id="KW-0472">Membrane</keyword>
<gene>
    <name evidence="3" type="ORF">PP769_11335</name>
</gene>
<keyword evidence="2" id="KW-0812">Transmembrane</keyword>
<feature type="transmembrane region" description="Helical" evidence="2">
    <location>
        <begin position="9"/>
        <end position="35"/>
    </location>
</feature>
<reference evidence="3 4" key="1">
    <citation type="submission" date="2023-01" db="EMBL/GenBank/DDBJ databases">
        <title>Cultivation and genomic characterization of new, ubiquitous marine nitrite-oxidizing bacteria from the Nitrospirales.</title>
        <authorList>
            <person name="Mueller A.J."/>
            <person name="Daebeler A."/>
            <person name="Herbold C.W."/>
            <person name="Kirkegaard R.H."/>
            <person name="Daims H."/>
        </authorList>
    </citation>
    <scope>NUCLEOTIDE SEQUENCE [LARGE SCALE GENOMIC DNA]</scope>
    <source>
        <strain evidence="3 4">VA</strain>
    </source>
</reference>
<evidence type="ECO:0000313" key="3">
    <source>
        <dbReference type="EMBL" id="WNM56572.1"/>
    </source>
</evidence>
<dbReference type="EMBL" id="CP116967">
    <property type="protein sequence ID" value="WNM56572.1"/>
    <property type="molecule type" value="Genomic_DNA"/>
</dbReference>
<dbReference type="Proteomes" id="UP001302719">
    <property type="component" value="Chromosome"/>
</dbReference>
<dbReference type="PANTHER" id="PTHR30441:SF8">
    <property type="entry name" value="DUF748 DOMAIN-CONTAINING PROTEIN"/>
    <property type="match status" value="1"/>
</dbReference>